<comment type="caution">
    <text evidence="2">The sequence shown here is derived from an EMBL/GenBank/DDBJ whole genome shotgun (WGS) entry which is preliminary data.</text>
</comment>
<dbReference type="AlphaFoldDB" id="A0A9N8Z956"/>
<accession>A0A9N8Z956</accession>
<reference evidence="2" key="1">
    <citation type="submission" date="2021-06" db="EMBL/GenBank/DDBJ databases">
        <authorList>
            <person name="Kallberg Y."/>
            <person name="Tangrot J."/>
            <person name="Rosling A."/>
        </authorList>
    </citation>
    <scope>NUCLEOTIDE SEQUENCE</scope>
    <source>
        <strain evidence="2">IN212</strain>
    </source>
</reference>
<name>A0A9N8Z956_9GLOM</name>
<evidence type="ECO:0000313" key="2">
    <source>
        <dbReference type="EMBL" id="CAG8484478.1"/>
    </source>
</evidence>
<feature type="coiled-coil region" evidence="1">
    <location>
        <begin position="12"/>
        <end position="108"/>
    </location>
</feature>
<evidence type="ECO:0000313" key="3">
    <source>
        <dbReference type="Proteomes" id="UP000789396"/>
    </source>
</evidence>
<dbReference type="OrthoDB" id="2491077at2759"/>
<organism evidence="2 3">
    <name type="scientific">Racocetra fulgida</name>
    <dbReference type="NCBI Taxonomy" id="60492"/>
    <lineage>
        <taxon>Eukaryota</taxon>
        <taxon>Fungi</taxon>
        <taxon>Fungi incertae sedis</taxon>
        <taxon>Mucoromycota</taxon>
        <taxon>Glomeromycotina</taxon>
        <taxon>Glomeromycetes</taxon>
        <taxon>Diversisporales</taxon>
        <taxon>Gigasporaceae</taxon>
        <taxon>Racocetra</taxon>
    </lineage>
</organism>
<dbReference type="EMBL" id="CAJVPZ010001108">
    <property type="protein sequence ID" value="CAG8484478.1"/>
    <property type="molecule type" value="Genomic_DNA"/>
</dbReference>
<dbReference type="Proteomes" id="UP000789396">
    <property type="component" value="Unassembled WGS sequence"/>
</dbReference>
<proteinExistence type="predicted"/>
<gene>
    <name evidence="2" type="ORF">RFULGI_LOCUS1691</name>
</gene>
<keyword evidence="1" id="KW-0175">Coiled coil</keyword>
<protein>
    <submittedName>
        <fullName evidence="2">19271_t:CDS:1</fullName>
    </submittedName>
</protein>
<keyword evidence="3" id="KW-1185">Reference proteome</keyword>
<sequence length="117" mass="14060">EIIKELEKLISVDNLTNELKRLESENEDLTNKLKRNKTAIPFYVTVHKLLTCMIPRLKSKNKDMTNELQMIKKELEENELRVRETIKKELEENELRGLETIKKELEKRESEEYNKNM</sequence>
<evidence type="ECO:0000256" key="1">
    <source>
        <dbReference type="SAM" id="Coils"/>
    </source>
</evidence>
<feature type="non-terminal residue" evidence="2">
    <location>
        <position position="1"/>
    </location>
</feature>